<feature type="compositionally biased region" description="Polar residues" evidence="1">
    <location>
        <begin position="40"/>
        <end position="75"/>
    </location>
</feature>
<name>A0A515CQI8_SERLI</name>
<evidence type="ECO:0000313" key="3">
    <source>
        <dbReference type="Proteomes" id="UP000317572"/>
    </source>
</evidence>
<reference evidence="2 3" key="1">
    <citation type="submission" date="2018-11" db="EMBL/GenBank/DDBJ databases">
        <title>The first complete genome of Serratia liquefaciens isolated from metalophyte plant revel distinctness adaptive mechanisms in an extreme habitat.</title>
        <authorList>
            <person name="Caneschi W.L."/>
            <person name="Sanchez A.B."/>
            <person name="Felestrino E.B."/>
            <person name="Assis R.A.B."/>
            <person name="Lemes C.G.C."/>
            <person name="Cordeiro I.F."/>
            <person name="Fonseca N.P."/>
            <person name="Villa M."/>
            <person name="Vieira I.T."/>
            <person name="Moraes L.A."/>
            <person name="Kamino L.H.Y."/>
            <person name="do Carmo F."/>
            <person name="Garcia C.M."/>
            <person name="Almeida N.F."/>
            <person name="Silva R.S."/>
            <person name="Ferro J.A."/>
            <person name="Ferro M.I.T."/>
            <person name="Varani A.M."/>
            <person name="Ferreira R.M."/>
            <person name="dos Santos V.L."/>
            <person name="Silva U.C."/>
            <person name="Setubal J.C."/>
            <person name="Moreira L.M."/>
        </authorList>
    </citation>
    <scope>NUCLEOTIDE SEQUENCE [LARGE SCALE GENOMIC DNA]</scope>
    <source>
        <strain evidence="2 3">FG3</strain>
    </source>
</reference>
<organism evidence="2 3">
    <name type="scientific">Serratia liquefaciens</name>
    <dbReference type="NCBI Taxonomy" id="614"/>
    <lineage>
        <taxon>Bacteria</taxon>
        <taxon>Pseudomonadati</taxon>
        <taxon>Pseudomonadota</taxon>
        <taxon>Gammaproteobacteria</taxon>
        <taxon>Enterobacterales</taxon>
        <taxon>Yersiniaceae</taxon>
        <taxon>Serratia</taxon>
    </lineage>
</organism>
<proteinExistence type="predicted"/>
<protein>
    <submittedName>
        <fullName evidence="2">Uncharacterized protein</fullName>
    </submittedName>
</protein>
<feature type="region of interest" description="Disordered" evidence="1">
    <location>
        <begin position="40"/>
        <end position="76"/>
    </location>
</feature>
<evidence type="ECO:0000313" key="2">
    <source>
        <dbReference type="EMBL" id="QDL30432.1"/>
    </source>
</evidence>
<dbReference type="RefSeq" id="WP_142814490.1">
    <property type="nucleotide sequence ID" value="NZ_CBCPIK010000021.1"/>
</dbReference>
<evidence type="ECO:0000256" key="1">
    <source>
        <dbReference type="SAM" id="MobiDB-lite"/>
    </source>
</evidence>
<dbReference type="Proteomes" id="UP000317572">
    <property type="component" value="Chromosome"/>
</dbReference>
<gene>
    <name evidence="2" type="ORF">EGO53_00860</name>
</gene>
<sequence length="159" mass="17512">MILNRATLLGLLSMLLLLLALLPSLLRIINVSNIPAILHSTQDDNLSPNSHQIGDINQPTSGKHQGQLTDNSALTPQAEVKISRGDTGVRSVSKLRIKSLTQESKTPRMNLADLQKSDSGLPAENTLAKFNFQIIQQEVKKFIRKRILSRKKLAGSNLE</sequence>
<dbReference type="EMBL" id="CP033893">
    <property type="protein sequence ID" value="QDL30432.1"/>
    <property type="molecule type" value="Genomic_DNA"/>
</dbReference>
<accession>A0A515CQI8</accession>
<dbReference type="AlphaFoldDB" id="A0A515CQI8"/>